<evidence type="ECO:0000259" key="6">
    <source>
        <dbReference type="PROSITE" id="PS50111"/>
    </source>
</evidence>
<keyword evidence="5" id="KW-0812">Transmembrane</keyword>
<dbReference type="GO" id="GO:0007165">
    <property type="term" value="P:signal transduction"/>
    <property type="evidence" value="ECO:0007669"/>
    <property type="project" value="UniProtKB-KW"/>
</dbReference>
<evidence type="ECO:0000313" key="9">
    <source>
        <dbReference type="Proteomes" id="UP000238701"/>
    </source>
</evidence>
<dbReference type="OrthoDB" id="105062at2"/>
<dbReference type="GO" id="GO:0016020">
    <property type="term" value="C:membrane"/>
    <property type="evidence" value="ECO:0007669"/>
    <property type="project" value="InterPro"/>
</dbReference>
<gene>
    <name evidence="8" type="ORF">SBA1_430008</name>
</gene>
<dbReference type="CDD" id="cd06225">
    <property type="entry name" value="HAMP"/>
    <property type="match status" value="1"/>
</dbReference>
<dbReference type="CDD" id="cd11386">
    <property type="entry name" value="MCP_signal"/>
    <property type="match status" value="1"/>
</dbReference>
<proteinExistence type="inferred from homology"/>
<reference evidence="9" key="1">
    <citation type="submission" date="2018-02" db="EMBL/GenBank/DDBJ databases">
        <authorList>
            <person name="Hausmann B."/>
        </authorList>
    </citation>
    <scope>NUCLEOTIDE SEQUENCE [LARGE SCALE GENOMIC DNA]</scope>
    <source>
        <strain evidence="9">Peat soil MAG SbA1</strain>
    </source>
</reference>
<dbReference type="Pfam" id="PF00672">
    <property type="entry name" value="HAMP"/>
    <property type="match status" value="1"/>
</dbReference>
<dbReference type="GO" id="GO:0006935">
    <property type="term" value="P:chemotaxis"/>
    <property type="evidence" value="ECO:0007669"/>
    <property type="project" value="InterPro"/>
</dbReference>
<dbReference type="GO" id="GO:0004888">
    <property type="term" value="F:transmembrane signaling receptor activity"/>
    <property type="evidence" value="ECO:0007669"/>
    <property type="project" value="InterPro"/>
</dbReference>
<dbReference type="PROSITE" id="PS50885">
    <property type="entry name" value="HAMP"/>
    <property type="match status" value="1"/>
</dbReference>
<feature type="domain" description="Methyl-accepting transducer" evidence="6">
    <location>
        <begin position="334"/>
        <end position="570"/>
    </location>
</feature>
<protein>
    <submittedName>
        <fullName evidence="8">Methyl-accepting chemotaxis sensory transducer</fullName>
    </submittedName>
</protein>
<dbReference type="Gene3D" id="6.10.340.10">
    <property type="match status" value="1"/>
</dbReference>
<dbReference type="PRINTS" id="PR00260">
    <property type="entry name" value="CHEMTRNSDUCR"/>
</dbReference>
<evidence type="ECO:0000256" key="1">
    <source>
        <dbReference type="ARBA" id="ARBA00023224"/>
    </source>
</evidence>
<evidence type="ECO:0000256" key="3">
    <source>
        <dbReference type="PROSITE-ProRule" id="PRU00284"/>
    </source>
</evidence>
<organism evidence="8 9">
    <name type="scientific">Candidatus Sulfotelmatobacter kueseliae</name>
    <dbReference type="NCBI Taxonomy" id="2042962"/>
    <lineage>
        <taxon>Bacteria</taxon>
        <taxon>Pseudomonadati</taxon>
        <taxon>Acidobacteriota</taxon>
        <taxon>Terriglobia</taxon>
        <taxon>Terriglobales</taxon>
        <taxon>Candidatus Korobacteraceae</taxon>
        <taxon>Candidatus Sulfotelmatobacter</taxon>
    </lineage>
</organism>
<evidence type="ECO:0000259" key="7">
    <source>
        <dbReference type="PROSITE" id="PS50885"/>
    </source>
</evidence>
<dbReference type="AlphaFoldDB" id="A0A2U3KRJ6"/>
<feature type="region of interest" description="Disordered" evidence="4">
    <location>
        <begin position="601"/>
        <end position="659"/>
    </location>
</feature>
<keyword evidence="5" id="KW-1133">Transmembrane helix</keyword>
<dbReference type="PANTHER" id="PTHR32089:SF112">
    <property type="entry name" value="LYSOZYME-LIKE PROTEIN-RELATED"/>
    <property type="match status" value="1"/>
</dbReference>
<dbReference type="EMBL" id="OMOD01000137">
    <property type="protein sequence ID" value="SPF42207.1"/>
    <property type="molecule type" value="Genomic_DNA"/>
</dbReference>
<dbReference type="PROSITE" id="PS50111">
    <property type="entry name" value="CHEMOTAXIS_TRANSDUC_2"/>
    <property type="match status" value="1"/>
</dbReference>
<evidence type="ECO:0000256" key="2">
    <source>
        <dbReference type="ARBA" id="ARBA00029447"/>
    </source>
</evidence>
<dbReference type="SUPFAM" id="SSF58104">
    <property type="entry name" value="Methyl-accepting chemotaxis protein (MCP) signaling domain"/>
    <property type="match status" value="2"/>
</dbReference>
<sequence>MTIGKKLYWSFGFILAMVLFLFFANLMAVQREHGAKDAAAASLKMKDTTNLIRFQMMQDRLYLSNYLLSGDTREVDRMNDGLRTLNEKLEEGRNLASSDQVKTALGKVQQLEQSWSHEFAQPLIDKRKDVDSGNATVAELQIYYLQKDASSWVKNSTDALEVADVENNKLVDERSKSDASASTWTITVSLLSTLFALLAGGFIAYRTARSITAPLQNLMLVARGIGNTGDLEHNIDVSRDDEIGELARTFSKMVTYLKEMAGVSEAISSGDLRLEVKPRSSHDTLGNAFAQMVEGLAGLVRSVRDASSQVASASGQVANASEDSAKIGLQASSAIDEVTSTMHEMSVNVQNMVKSTQVQASSVSETSASIDQMVASIQRVADTAKVLLDISNRSREEVHAGIGTMDKATDGLNRINTTINSSGEIIGALGQRADDIGKIIEVIDDLAEQTNLLALNAAIEAARAGEHGLGFAVVADEVRKLAEKSAQSTKEISELIQSIQKEARKAVENMDRSTAIVNEGLELGGELNAALRKISNVVTEVYKFAQEIGAATNEQSHGSSQIARATTRLNEITHEINSAVEEQASGAQAVVKAMERMRELVQQSTSGSTELAASSEQMSKMSRGLLESLDRFSLEQEARTPAGGESAGRGARRAAAGSQ</sequence>
<evidence type="ECO:0000256" key="4">
    <source>
        <dbReference type="SAM" id="MobiDB-lite"/>
    </source>
</evidence>
<dbReference type="SMART" id="SM00283">
    <property type="entry name" value="MA"/>
    <property type="match status" value="1"/>
</dbReference>
<dbReference type="InterPro" id="IPR003660">
    <property type="entry name" value="HAMP_dom"/>
</dbReference>
<dbReference type="Pfam" id="PF00015">
    <property type="entry name" value="MCPsignal"/>
    <property type="match status" value="1"/>
</dbReference>
<evidence type="ECO:0000313" key="8">
    <source>
        <dbReference type="EMBL" id="SPF42207.1"/>
    </source>
</evidence>
<dbReference type="Proteomes" id="UP000238701">
    <property type="component" value="Unassembled WGS sequence"/>
</dbReference>
<name>A0A2U3KRJ6_9BACT</name>
<feature type="domain" description="HAMP" evidence="7">
    <location>
        <begin position="209"/>
        <end position="262"/>
    </location>
</feature>
<feature type="transmembrane region" description="Helical" evidence="5">
    <location>
        <begin position="6"/>
        <end position="26"/>
    </location>
</feature>
<dbReference type="InterPro" id="IPR004090">
    <property type="entry name" value="Chemotax_Me-accpt_rcpt"/>
</dbReference>
<feature type="compositionally biased region" description="Basic and acidic residues" evidence="4">
    <location>
        <begin position="628"/>
        <end position="638"/>
    </location>
</feature>
<feature type="compositionally biased region" description="Polar residues" evidence="4">
    <location>
        <begin position="601"/>
        <end position="620"/>
    </location>
</feature>
<comment type="similarity">
    <text evidence="2">Belongs to the methyl-accepting chemotaxis (MCP) protein family.</text>
</comment>
<dbReference type="Gene3D" id="1.10.287.950">
    <property type="entry name" value="Methyl-accepting chemotaxis protein"/>
    <property type="match status" value="1"/>
</dbReference>
<evidence type="ECO:0000256" key="5">
    <source>
        <dbReference type="SAM" id="Phobius"/>
    </source>
</evidence>
<keyword evidence="1 3" id="KW-0807">Transducer</keyword>
<dbReference type="SMART" id="SM00304">
    <property type="entry name" value="HAMP"/>
    <property type="match status" value="2"/>
</dbReference>
<accession>A0A2U3KRJ6</accession>
<keyword evidence="5" id="KW-0472">Membrane</keyword>
<dbReference type="PANTHER" id="PTHR32089">
    <property type="entry name" value="METHYL-ACCEPTING CHEMOTAXIS PROTEIN MCPB"/>
    <property type="match status" value="1"/>
</dbReference>
<dbReference type="InterPro" id="IPR004089">
    <property type="entry name" value="MCPsignal_dom"/>
</dbReference>